<evidence type="ECO:0000313" key="8">
    <source>
        <dbReference type="EMBL" id="KDR70667.1"/>
    </source>
</evidence>
<keyword evidence="9" id="KW-1185">Reference proteome</keyword>
<dbReference type="SUPFAM" id="SSF56176">
    <property type="entry name" value="FAD-binding/transporter-associated domain-like"/>
    <property type="match status" value="1"/>
</dbReference>
<evidence type="ECO:0000256" key="4">
    <source>
        <dbReference type="ARBA" id="ARBA00022827"/>
    </source>
</evidence>
<dbReference type="Proteomes" id="UP000027222">
    <property type="component" value="Unassembled WGS sequence"/>
</dbReference>
<dbReference type="InterPro" id="IPR012951">
    <property type="entry name" value="BBE"/>
</dbReference>
<dbReference type="PROSITE" id="PS51387">
    <property type="entry name" value="FAD_PCMH"/>
    <property type="match status" value="1"/>
</dbReference>
<protein>
    <recommendedName>
        <fullName evidence="7">FAD-binding PCMH-type domain-containing protein</fullName>
    </recommendedName>
</protein>
<feature type="domain" description="FAD-binding PCMH-type" evidence="7">
    <location>
        <begin position="52"/>
        <end position="224"/>
    </location>
</feature>
<name>A0A067SKW4_GALM3</name>
<dbReference type="AlphaFoldDB" id="A0A067SKW4"/>
<sequence length="542" mass="57059">MVRILLSLSTLLGLVAVANADLRSSLTGQGFTVSFPGDSQYAALSQAFNRRYTFQPAAIALPSTPQHVSAILLASAANNVQVVGRSGGHSYIANGLGGQDNVVVVDMRNFNSITVDPASGNAVVGTGNRLGDIALALNNKGRALPHGTCSYVGIGGHSGYGGYGFTARMWGLTLDNILSINVVLADGSLKTASSSSNSDLFWALRGAAGSFGITTSITFKTYPVPASATILGYNWDMAAVDAANAFGSFQTFVQSGIPAQFGPEITFTKGSAQGRVVFSLGGGWYGPANGLDAVIAPFLATMPPPRDSGRNVGTYINSVASLTGGLPLNTASGPDTHDTFYAKSLTTPQASPISDAARRAFMTYLANAGFTADSGWFVQAELYGGSNSAINAVGPDATAFAHRSSIFTFQFYSYSFSSNPPYPSDGLTFLDGMVNSLINNSPAGWDYGAYPNYVDDRLQNWQQLYFGAHYSRLHDLKNTYDPKGLFTFPTGIQGDVVPAPTEVSIHPNGNTNKCLDVRAATYANGTPVQMYDNFLVVCILAH</sequence>
<dbReference type="PANTHER" id="PTHR42973:SF39">
    <property type="entry name" value="FAD-BINDING PCMH-TYPE DOMAIN-CONTAINING PROTEIN"/>
    <property type="match status" value="1"/>
</dbReference>
<comment type="similarity">
    <text evidence="2">Belongs to the oxygen-dependent FAD-linked oxidoreductase family.</text>
</comment>
<evidence type="ECO:0000256" key="5">
    <source>
        <dbReference type="ARBA" id="ARBA00023002"/>
    </source>
</evidence>
<feature type="chain" id="PRO_5001648456" description="FAD-binding PCMH-type domain-containing protein" evidence="6">
    <location>
        <begin position="21"/>
        <end position="542"/>
    </location>
</feature>
<dbReference type="Gene3D" id="3.40.462.20">
    <property type="match status" value="1"/>
</dbReference>
<dbReference type="OrthoDB" id="407275at2759"/>
<evidence type="ECO:0000256" key="1">
    <source>
        <dbReference type="ARBA" id="ARBA00001974"/>
    </source>
</evidence>
<keyword evidence="4" id="KW-0274">FAD</keyword>
<dbReference type="Pfam" id="PF08031">
    <property type="entry name" value="BBE"/>
    <property type="match status" value="1"/>
</dbReference>
<dbReference type="InterPro" id="IPR050416">
    <property type="entry name" value="FAD-linked_Oxidoreductase"/>
</dbReference>
<evidence type="ECO:0000256" key="6">
    <source>
        <dbReference type="SAM" id="SignalP"/>
    </source>
</evidence>
<proteinExistence type="inferred from homology"/>
<dbReference type="Pfam" id="PF01565">
    <property type="entry name" value="FAD_binding_4"/>
    <property type="match status" value="1"/>
</dbReference>
<dbReference type="GO" id="GO:0016491">
    <property type="term" value="F:oxidoreductase activity"/>
    <property type="evidence" value="ECO:0007669"/>
    <property type="project" value="UniProtKB-KW"/>
</dbReference>
<dbReference type="PANTHER" id="PTHR42973">
    <property type="entry name" value="BINDING OXIDOREDUCTASE, PUTATIVE (AFU_ORTHOLOGUE AFUA_1G17690)-RELATED"/>
    <property type="match status" value="1"/>
</dbReference>
<dbReference type="InterPro" id="IPR016166">
    <property type="entry name" value="FAD-bd_PCMH"/>
</dbReference>
<keyword evidence="3" id="KW-0285">Flavoprotein</keyword>
<gene>
    <name evidence="8" type="ORF">GALMADRAFT_75951</name>
</gene>
<dbReference type="GO" id="GO:0071949">
    <property type="term" value="F:FAD binding"/>
    <property type="evidence" value="ECO:0007669"/>
    <property type="project" value="InterPro"/>
</dbReference>
<organism evidence="8 9">
    <name type="scientific">Galerina marginata (strain CBS 339.88)</name>
    <dbReference type="NCBI Taxonomy" id="685588"/>
    <lineage>
        <taxon>Eukaryota</taxon>
        <taxon>Fungi</taxon>
        <taxon>Dikarya</taxon>
        <taxon>Basidiomycota</taxon>
        <taxon>Agaricomycotina</taxon>
        <taxon>Agaricomycetes</taxon>
        <taxon>Agaricomycetidae</taxon>
        <taxon>Agaricales</taxon>
        <taxon>Agaricineae</taxon>
        <taxon>Strophariaceae</taxon>
        <taxon>Galerina</taxon>
    </lineage>
</organism>
<keyword evidence="6" id="KW-0732">Signal</keyword>
<dbReference type="EMBL" id="KL142396">
    <property type="protein sequence ID" value="KDR70667.1"/>
    <property type="molecule type" value="Genomic_DNA"/>
</dbReference>
<feature type="signal peptide" evidence="6">
    <location>
        <begin position="1"/>
        <end position="20"/>
    </location>
</feature>
<dbReference type="InterPro" id="IPR036318">
    <property type="entry name" value="FAD-bd_PCMH-like_sf"/>
</dbReference>
<dbReference type="InterPro" id="IPR035992">
    <property type="entry name" value="Ricin_B-like_lectins"/>
</dbReference>
<keyword evidence="5" id="KW-0560">Oxidoreductase</keyword>
<evidence type="ECO:0000313" key="9">
    <source>
        <dbReference type="Proteomes" id="UP000027222"/>
    </source>
</evidence>
<dbReference type="HOGENOM" id="CLU_018354_10_1_1"/>
<dbReference type="STRING" id="685588.A0A067SKW4"/>
<dbReference type="InterPro" id="IPR016169">
    <property type="entry name" value="FAD-bd_PCMH_sub2"/>
</dbReference>
<comment type="cofactor">
    <cofactor evidence="1">
        <name>FAD</name>
        <dbReference type="ChEBI" id="CHEBI:57692"/>
    </cofactor>
</comment>
<accession>A0A067SKW4</accession>
<evidence type="ECO:0000259" key="7">
    <source>
        <dbReference type="PROSITE" id="PS51387"/>
    </source>
</evidence>
<evidence type="ECO:0000256" key="3">
    <source>
        <dbReference type="ARBA" id="ARBA00022630"/>
    </source>
</evidence>
<reference evidence="9" key="1">
    <citation type="journal article" date="2014" name="Proc. Natl. Acad. Sci. U.S.A.">
        <title>Extensive sampling of basidiomycete genomes demonstrates inadequacy of the white-rot/brown-rot paradigm for wood decay fungi.</title>
        <authorList>
            <person name="Riley R."/>
            <person name="Salamov A.A."/>
            <person name="Brown D.W."/>
            <person name="Nagy L.G."/>
            <person name="Floudas D."/>
            <person name="Held B.W."/>
            <person name="Levasseur A."/>
            <person name="Lombard V."/>
            <person name="Morin E."/>
            <person name="Otillar R."/>
            <person name="Lindquist E.A."/>
            <person name="Sun H."/>
            <person name="LaButti K.M."/>
            <person name="Schmutz J."/>
            <person name="Jabbour D."/>
            <person name="Luo H."/>
            <person name="Baker S.E."/>
            <person name="Pisabarro A.G."/>
            <person name="Walton J.D."/>
            <person name="Blanchette R.A."/>
            <person name="Henrissat B."/>
            <person name="Martin F."/>
            <person name="Cullen D."/>
            <person name="Hibbett D.S."/>
            <person name="Grigoriev I.V."/>
        </authorList>
    </citation>
    <scope>NUCLEOTIDE SEQUENCE [LARGE SCALE GENOMIC DNA]</scope>
    <source>
        <strain evidence="9">CBS 339.88</strain>
    </source>
</reference>
<evidence type="ECO:0000256" key="2">
    <source>
        <dbReference type="ARBA" id="ARBA00005466"/>
    </source>
</evidence>
<dbReference type="Gene3D" id="3.30.465.10">
    <property type="match status" value="1"/>
</dbReference>
<dbReference type="SUPFAM" id="SSF50370">
    <property type="entry name" value="Ricin B-like lectins"/>
    <property type="match status" value="1"/>
</dbReference>
<dbReference type="CDD" id="cd00161">
    <property type="entry name" value="beta-trefoil_Ricin-like"/>
    <property type="match status" value="1"/>
</dbReference>
<dbReference type="InterPro" id="IPR006094">
    <property type="entry name" value="Oxid_FAD_bind_N"/>
</dbReference>